<feature type="signal peptide" evidence="13">
    <location>
        <begin position="1"/>
        <end position="25"/>
    </location>
</feature>
<sequence>MELGRYWWWLVVLLLVHLGMNGCFGCWEQERIALLQYKASVNYTDDYHVTPWDSADKESDCCEWESVKCNITTGRVIQLALNSTISYWSGESGGGSYFNASLFLPFEELQYLDLSENWIRGWVPNEGFERLSALSKLEVLHLEYNNFNDSILSSLSGIASLKELYLGYNNLNGSIPIQGFERFSLLSKLEVLHLDDNNFNHSILQFVSGIALLKELDLSNNNLNGSIHIKEFKAFSNLEELYLRQNNIHDFVTTKDSNILTKLQLLDLSGNDFSAQVLESLTAFPSLKTLDLSNNNLEGSFTTKVSYCGLNGTLPDQGWCELKKLQEIDLSGNNFEGRLPSCMANLTSLRVLDLSYNHFNGNIVQSPLSSLTSLEYLSFSDNNFEIPSTLSFLSNLSNLKILLSDNNILALEPDSLTWIPTYQLKVFSLSNCSSNIPNRTLPRLLHYQYDLRVIVLSHNKLVGQFPNYLLENKTRLEIFIVNNNSFTGPFMVPYDIRPNMLRIDISNNYLHGPIPTNIGLIFPNLESLKMSGNEFEGNIPSSFGNLVFLKDLDLSENHFSGAIPLHFIMGCYNLELLILSNNSFSGQIFPANSNWTNLRNLHLDNNHFLGTLPTWIGNVTSLEDIFMAKNHFEGPIPIELCKLVYLEFLDLSDNNLFGSVPSCFNSSSIIFFQLNRNYLSGPIPSSFQNNSNLLTLNLRDNHLTGNIPSWIGCLSSLRILLLKANHLGGQIPIQVCLLQNLNILDLSYNKFSGLIPHCLSNITFDASAHKTSLRGLSSGVTFLRSLSLYLNTKSNIIKYLPYDLSMFDGFVDAEEEVEFTTKTRTYSYKGDILEYMFGIDLSCNNLAGKIPVELGRMSSNIRALNLSHNNLSGPIPITFSNLNQIESLDLSYNNLNGKIPPQLTEMTSLAVFIVAHNKLSGTTPDRKNQFVTFGESSYEGNPLLCGPPLRNSCTKMRPLSIMPMDIDEEEGDSFMDMGIFYISFVVAYITVLLEMAAVLYLKPYWRRAWFNLIEDCIDTYRCFFVVLYQKYSYCQGARSLAMKCHVTARKS</sequence>
<dbReference type="SMART" id="SM00369">
    <property type="entry name" value="LRR_TYP"/>
    <property type="match status" value="15"/>
</dbReference>
<proteinExistence type="inferred from homology"/>
<dbReference type="PRINTS" id="PR00019">
    <property type="entry name" value="LEURICHRPT"/>
</dbReference>
<dbReference type="FunFam" id="3.80.10.10:FF:000095">
    <property type="entry name" value="LRR receptor-like serine/threonine-protein kinase GSO1"/>
    <property type="match status" value="1"/>
</dbReference>
<dbReference type="InterPro" id="IPR013210">
    <property type="entry name" value="LRR_N_plant-typ"/>
</dbReference>
<keyword evidence="9 12" id="KW-1133">Transmembrane helix</keyword>
<dbReference type="InterPro" id="IPR003591">
    <property type="entry name" value="Leu-rich_rpt_typical-subtyp"/>
</dbReference>
<feature type="chain" id="PRO_5042895315" description="Leucine-rich repeat-containing N-terminal plant-type domain-containing protein" evidence="13">
    <location>
        <begin position="26"/>
        <end position="1051"/>
    </location>
</feature>
<dbReference type="Proteomes" id="UP001324115">
    <property type="component" value="Unassembled WGS sequence"/>
</dbReference>
<keyword evidence="16" id="KW-1185">Reference proteome</keyword>
<keyword evidence="4" id="KW-0597">Phosphoprotein</keyword>
<evidence type="ECO:0000256" key="1">
    <source>
        <dbReference type="ARBA" id="ARBA00004251"/>
    </source>
</evidence>
<dbReference type="EMBL" id="JAXUIC010000004">
    <property type="protein sequence ID" value="KAK4591743.1"/>
    <property type="molecule type" value="Genomic_DNA"/>
</dbReference>
<dbReference type="Gene3D" id="3.80.10.10">
    <property type="entry name" value="Ribonuclease Inhibitor"/>
    <property type="match status" value="3"/>
</dbReference>
<comment type="subcellular location">
    <subcellularLocation>
        <location evidence="1">Cell membrane</location>
        <topology evidence="1">Single-pass type I membrane protein</topology>
    </subcellularLocation>
</comment>
<dbReference type="Pfam" id="PF13855">
    <property type="entry name" value="LRR_8"/>
    <property type="match status" value="3"/>
</dbReference>
<evidence type="ECO:0000313" key="16">
    <source>
        <dbReference type="Proteomes" id="UP001324115"/>
    </source>
</evidence>
<dbReference type="InterPro" id="IPR032675">
    <property type="entry name" value="LRR_dom_sf"/>
</dbReference>
<evidence type="ECO:0000256" key="13">
    <source>
        <dbReference type="SAM" id="SignalP"/>
    </source>
</evidence>
<evidence type="ECO:0000256" key="7">
    <source>
        <dbReference type="ARBA" id="ARBA00022729"/>
    </source>
</evidence>
<evidence type="ECO:0000256" key="6">
    <source>
        <dbReference type="ARBA" id="ARBA00022692"/>
    </source>
</evidence>
<keyword evidence="10 12" id="KW-0472">Membrane</keyword>
<dbReference type="Pfam" id="PF13516">
    <property type="entry name" value="LRR_6"/>
    <property type="match status" value="1"/>
</dbReference>
<comment type="similarity">
    <text evidence="2">Belongs to the RLP family.</text>
</comment>
<evidence type="ECO:0000256" key="4">
    <source>
        <dbReference type="ARBA" id="ARBA00022553"/>
    </source>
</evidence>
<evidence type="ECO:0000256" key="9">
    <source>
        <dbReference type="ARBA" id="ARBA00022989"/>
    </source>
</evidence>
<keyword evidence="7 13" id="KW-0732">Signal</keyword>
<evidence type="ECO:0000256" key="10">
    <source>
        <dbReference type="ARBA" id="ARBA00023136"/>
    </source>
</evidence>
<dbReference type="SUPFAM" id="SSF52047">
    <property type="entry name" value="RNI-like"/>
    <property type="match status" value="1"/>
</dbReference>
<keyword evidence="5" id="KW-0433">Leucine-rich repeat</keyword>
<dbReference type="Pfam" id="PF08263">
    <property type="entry name" value="LRRNT_2"/>
    <property type="match status" value="1"/>
</dbReference>
<evidence type="ECO:0000256" key="5">
    <source>
        <dbReference type="ARBA" id="ARBA00022614"/>
    </source>
</evidence>
<evidence type="ECO:0000313" key="15">
    <source>
        <dbReference type="EMBL" id="KAK4591743.1"/>
    </source>
</evidence>
<evidence type="ECO:0000256" key="11">
    <source>
        <dbReference type="ARBA" id="ARBA00023180"/>
    </source>
</evidence>
<dbReference type="InterPro" id="IPR051502">
    <property type="entry name" value="RLP_Defense_Trigger"/>
</dbReference>
<keyword evidence="8" id="KW-0677">Repeat</keyword>
<organism evidence="15 16">
    <name type="scientific">Quercus rubra</name>
    <name type="common">Northern red oak</name>
    <name type="synonym">Quercus borealis</name>
    <dbReference type="NCBI Taxonomy" id="3512"/>
    <lineage>
        <taxon>Eukaryota</taxon>
        <taxon>Viridiplantae</taxon>
        <taxon>Streptophyta</taxon>
        <taxon>Embryophyta</taxon>
        <taxon>Tracheophyta</taxon>
        <taxon>Spermatophyta</taxon>
        <taxon>Magnoliopsida</taxon>
        <taxon>eudicotyledons</taxon>
        <taxon>Gunneridae</taxon>
        <taxon>Pentapetalae</taxon>
        <taxon>rosids</taxon>
        <taxon>fabids</taxon>
        <taxon>Fagales</taxon>
        <taxon>Fagaceae</taxon>
        <taxon>Quercus</taxon>
    </lineage>
</organism>
<dbReference type="InterPro" id="IPR001611">
    <property type="entry name" value="Leu-rich_rpt"/>
</dbReference>
<comment type="caution">
    <text evidence="15">The sequence shown here is derived from an EMBL/GenBank/DDBJ whole genome shotgun (WGS) entry which is preliminary data.</text>
</comment>
<accession>A0AAN7IRU2</accession>
<dbReference type="FunFam" id="3.80.10.10:FF:000383">
    <property type="entry name" value="Leucine-rich repeat receptor protein kinase EMS1"/>
    <property type="match status" value="1"/>
</dbReference>
<dbReference type="PANTHER" id="PTHR48062:SF21">
    <property type="entry name" value="RECEPTOR-LIKE PROTEIN 12"/>
    <property type="match status" value="1"/>
</dbReference>
<dbReference type="SUPFAM" id="SSF52058">
    <property type="entry name" value="L domain-like"/>
    <property type="match status" value="3"/>
</dbReference>
<evidence type="ECO:0000256" key="8">
    <source>
        <dbReference type="ARBA" id="ARBA00022737"/>
    </source>
</evidence>
<evidence type="ECO:0000256" key="2">
    <source>
        <dbReference type="ARBA" id="ARBA00009592"/>
    </source>
</evidence>
<keyword evidence="11" id="KW-0325">Glycoprotein</keyword>
<dbReference type="PANTHER" id="PTHR48062">
    <property type="entry name" value="RECEPTOR-LIKE PROTEIN 14"/>
    <property type="match status" value="1"/>
</dbReference>
<evidence type="ECO:0000259" key="14">
    <source>
        <dbReference type="Pfam" id="PF08263"/>
    </source>
</evidence>
<keyword evidence="6 12" id="KW-0812">Transmembrane</keyword>
<feature type="transmembrane region" description="Helical" evidence="12">
    <location>
        <begin position="979"/>
        <end position="1001"/>
    </location>
</feature>
<gene>
    <name evidence="15" type="ORF">RGQ29_016257</name>
</gene>
<dbReference type="SMART" id="SM00365">
    <property type="entry name" value="LRR_SD22"/>
    <property type="match status" value="4"/>
</dbReference>
<reference evidence="15 16" key="1">
    <citation type="journal article" date="2023" name="G3 (Bethesda)">
        <title>A haplotype-resolved chromosome-scale genome for Quercus rubra L. provides insights into the genetics of adaptive traits for red oak species.</title>
        <authorList>
            <person name="Kapoor B."/>
            <person name="Jenkins J."/>
            <person name="Schmutz J."/>
            <person name="Zhebentyayeva T."/>
            <person name="Kuelheim C."/>
            <person name="Coggeshall M."/>
            <person name="Heim C."/>
            <person name="Lasky J.R."/>
            <person name="Leites L."/>
            <person name="Islam-Faridi N."/>
            <person name="Romero-Severson J."/>
            <person name="DeLeo V.L."/>
            <person name="Lucas S.M."/>
            <person name="Lazic D."/>
            <person name="Gailing O."/>
            <person name="Carlson J."/>
            <person name="Staton M."/>
        </authorList>
    </citation>
    <scope>NUCLEOTIDE SEQUENCE [LARGE SCALE GENOMIC DNA]</scope>
    <source>
        <strain evidence="15">Pseudo-F2</strain>
    </source>
</reference>
<evidence type="ECO:0000256" key="3">
    <source>
        <dbReference type="ARBA" id="ARBA00022475"/>
    </source>
</evidence>
<evidence type="ECO:0000256" key="12">
    <source>
        <dbReference type="SAM" id="Phobius"/>
    </source>
</evidence>
<protein>
    <recommendedName>
        <fullName evidence="14">Leucine-rich repeat-containing N-terminal plant-type domain-containing protein</fullName>
    </recommendedName>
</protein>
<dbReference type="Pfam" id="PF00560">
    <property type="entry name" value="LRR_1"/>
    <property type="match status" value="6"/>
</dbReference>
<dbReference type="FunFam" id="3.80.10.10:FF:000041">
    <property type="entry name" value="LRR receptor-like serine/threonine-protein kinase ERECTA"/>
    <property type="match status" value="1"/>
</dbReference>
<dbReference type="GO" id="GO:0005886">
    <property type="term" value="C:plasma membrane"/>
    <property type="evidence" value="ECO:0007669"/>
    <property type="project" value="UniProtKB-SubCell"/>
</dbReference>
<keyword evidence="3" id="KW-1003">Cell membrane</keyword>
<feature type="domain" description="Leucine-rich repeat-containing N-terminal plant-type" evidence="14">
    <location>
        <begin position="29"/>
        <end position="70"/>
    </location>
</feature>
<dbReference type="AlphaFoldDB" id="A0AAN7IRU2"/>
<name>A0AAN7IRU2_QUERU</name>